<feature type="compositionally biased region" description="Pro residues" evidence="1">
    <location>
        <begin position="98"/>
        <end position="117"/>
    </location>
</feature>
<name>A0A8J2SXG6_9STRA</name>
<feature type="compositionally biased region" description="Low complexity" evidence="1">
    <location>
        <begin position="31"/>
        <end position="45"/>
    </location>
</feature>
<comment type="caution">
    <text evidence="2">The sequence shown here is derived from an EMBL/GenBank/DDBJ whole genome shotgun (WGS) entry which is preliminary data.</text>
</comment>
<keyword evidence="3" id="KW-1185">Reference proteome</keyword>
<evidence type="ECO:0000313" key="3">
    <source>
        <dbReference type="Proteomes" id="UP000789595"/>
    </source>
</evidence>
<feature type="compositionally biased region" description="Low complexity" evidence="1">
    <location>
        <begin position="308"/>
        <end position="320"/>
    </location>
</feature>
<feature type="region of interest" description="Disordered" evidence="1">
    <location>
        <begin position="451"/>
        <end position="514"/>
    </location>
</feature>
<dbReference type="EMBL" id="CAKKNE010000006">
    <property type="protein sequence ID" value="CAH0379288.1"/>
    <property type="molecule type" value="Genomic_DNA"/>
</dbReference>
<accession>A0A8J2SXG6</accession>
<feature type="region of interest" description="Disordered" evidence="1">
    <location>
        <begin position="283"/>
        <end position="328"/>
    </location>
</feature>
<dbReference type="Proteomes" id="UP000789595">
    <property type="component" value="Unassembled WGS sequence"/>
</dbReference>
<reference evidence="2" key="1">
    <citation type="submission" date="2021-11" db="EMBL/GenBank/DDBJ databases">
        <authorList>
            <consortium name="Genoscope - CEA"/>
            <person name="William W."/>
        </authorList>
    </citation>
    <scope>NUCLEOTIDE SEQUENCE</scope>
</reference>
<evidence type="ECO:0000256" key="1">
    <source>
        <dbReference type="SAM" id="MobiDB-lite"/>
    </source>
</evidence>
<feature type="compositionally biased region" description="Basic residues" evidence="1">
    <location>
        <begin position="487"/>
        <end position="503"/>
    </location>
</feature>
<dbReference type="AlphaFoldDB" id="A0A8J2SXG6"/>
<protein>
    <submittedName>
        <fullName evidence="2">Uncharacterized protein</fullName>
    </submittedName>
</protein>
<feature type="compositionally biased region" description="Low complexity" evidence="1">
    <location>
        <begin position="283"/>
        <end position="295"/>
    </location>
</feature>
<gene>
    <name evidence="2" type="ORF">PECAL_6P08980</name>
</gene>
<organism evidence="2 3">
    <name type="scientific">Pelagomonas calceolata</name>
    <dbReference type="NCBI Taxonomy" id="35677"/>
    <lineage>
        <taxon>Eukaryota</taxon>
        <taxon>Sar</taxon>
        <taxon>Stramenopiles</taxon>
        <taxon>Ochrophyta</taxon>
        <taxon>Pelagophyceae</taxon>
        <taxon>Pelagomonadales</taxon>
        <taxon>Pelagomonadaceae</taxon>
        <taxon>Pelagomonas</taxon>
    </lineage>
</organism>
<evidence type="ECO:0000313" key="2">
    <source>
        <dbReference type="EMBL" id="CAH0379288.1"/>
    </source>
</evidence>
<proteinExistence type="predicted"/>
<feature type="region of interest" description="Disordered" evidence="1">
    <location>
        <begin position="1"/>
        <end position="118"/>
    </location>
</feature>
<feature type="compositionally biased region" description="Low complexity" evidence="1">
    <location>
        <begin position="252"/>
        <end position="268"/>
    </location>
</feature>
<feature type="region of interest" description="Disordered" evidence="1">
    <location>
        <begin position="240"/>
        <end position="271"/>
    </location>
</feature>
<sequence>MMRLDSLQGLPPPAAGGVPADDTSDSSEDVPLASLAPPARPSEAPTQPYEALTQPHEALTQPHEAPTQPYEAPTQPYEAPTQPYVGPDAAPDAEPDAPEAPPDAPEAPPDAPDPAAPAAPFAVGALVVAPALTGVGENFEGGLAEVTAVDAARGTVDVRLTIGGARQRGIAASRVAAFALDAPRRKRQTAGRCRLFGCACLIVDCGHAQPDELAAAPRAPADARARRDLEAAAQALGLDADGYDSSSSEDVPLAALGRPPPARAADGLSESDDDAAAAAAALLRARPLHPRNAPPAKKRRRTRPAPPAGGDAAGPDGLARPGRRLPRKRRALKREIREIHAHLERTAVPYLRGRVGRLERRVSAQKLARRRTGALDAAEAAGIRRELDELRDLVLGTVRRGVDVADRIYRRLEDGAARRGAASEGLAALALATERVERDIHGLARRLKGIRDEDPRDDDGFAAMLEREDGPAPGGAARRRGADGAARRRRAARGAARRPPRRAPRPEAPGELAPAGAAAALREIAAVSDEPAGTVAVAVAAVAAGDEAGDVGVLIRSGLVVHAARDDNAAAAAAARRAAGALARVAGADPAARAAVDAAAAAHAWAAALFPGGGDDALDAAMRDFVVESSR</sequence>